<dbReference type="AlphaFoldDB" id="U9TST7"/>
<evidence type="ECO:0000256" key="1">
    <source>
        <dbReference type="SAM" id="MobiDB-lite"/>
    </source>
</evidence>
<feature type="region of interest" description="Disordered" evidence="1">
    <location>
        <begin position="41"/>
        <end position="63"/>
    </location>
</feature>
<dbReference type="HOGENOM" id="CLU_2886915_0_0_1"/>
<proteinExistence type="predicted"/>
<protein>
    <submittedName>
        <fullName evidence="2">Uncharacterized protein</fullName>
    </submittedName>
</protein>
<sequence length="63" mass="7461">MVDSLERNKLMTPMLVKKKRVLIKKAKINRYSIYRILLNTPLPGHERSKPSRHHSEDHLLAEE</sequence>
<reference evidence="2" key="1">
    <citation type="submission" date="2013-07" db="EMBL/GenBank/DDBJ databases">
        <title>The genome of an arbuscular mycorrhizal fungus provides insights into the evolution of the oldest plant symbiosis.</title>
        <authorList>
            <consortium name="DOE Joint Genome Institute"/>
            <person name="Tisserant E."/>
            <person name="Malbreil M."/>
            <person name="Kuo A."/>
            <person name="Kohler A."/>
            <person name="Symeonidi A."/>
            <person name="Balestrini R."/>
            <person name="Charron P."/>
            <person name="Duensing N."/>
            <person name="Frei-dit-Frey N."/>
            <person name="Gianinazzi-Pearson V."/>
            <person name="Gilbert B."/>
            <person name="Handa Y."/>
            <person name="Hijri M."/>
            <person name="Kaul R."/>
            <person name="Kawaguchi M."/>
            <person name="Krajinski F."/>
            <person name="Lammers P."/>
            <person name="Lapierre D."/>
            <person name="Masclaux F.G."/>
            <person name="Murat C."/>
            <person name="Morin E."/>
            <person name="Ndikumana S."/>
            <person name="Pagni M."/>
            <person name="Petitpierre D."/>
            <person name="Requena N."/>
            <person name="Rosikiewicz P."/>
            <person name="Riley R."/>
            <person name="Saito K."/>
            <person name="San Clemente H."/>
            <person name="Shapiro H."/>
            <person name="van Tuinen D."/>
            <person name="Becard G."/>
            <person name="Bonfante P."/>
            <person name="Paszkowski U."/>
            <person name="Shachar-Hill Y."/>
            <person name="Young J.P."/>
            <person name="Sanders I.R."/>
            <person name="Henrissat B."/>
            <person name="Rensing S.A."/>
            <person name="Grigoriev I.V."/>
            <person name="Corradi N."/>
            <person name="Roux C."/>
            <person name="Martin F."/>
        </authorList>
    </citation>
    <scope>NUCLEOTIDE SEQUENCE</scope>
    <source>
        <strain evidence="2">DAOM 197198</strain>
    </source>
</reference>
<evidence type="ECO:0000313" key="2">
    <source>
        <dbReference type="EMBL" id="ESA11244.1"/>
    </source>
</evidence>
<feature type="compositionally biased region" description="Basic and acidic residues" evidence="1">
    <location>
        <begin position="44"/>
        <end position="63"/>
    </location>
</feature>
<gene>
    <name evidence="2" type="ORF">GLOINDRAFT_28509</name>
</gene>
<name>U9TST7_RHIID</name>
<accession>U9TST7</accession>
<dbReference type="EMBL" id="KI286216">
    <property type="protein sequence ID" value="ESA11244.1"/>
    <property type="molecule type" value="Genomic_DNA"/>
</dbReference>
<organism evidence="2">
    <name type="scientific">Rhizophagus irregularis (strain DAOM 181602 / DAOM 197198 / MUCL 43194)</name>
    <name type="common">Arbuscular mycorrhizal fungus</name>
    <name type="synonym">Glomus intraradices</name>
    <dbReference type="NCBI Taxonomy" id="747089"/>
    <lineage>
        <taxon>Eukaryota</taxon>
        <taxon>Fungi</taxon>
        <taxon>Fungi incertae sedis</taxon>
        <taxon>Mucoromycota</taxon>
        <taxon>Glomeromycotina</taxon>
        <taxon>Glomeromycetes</taxon>
        <taxon>Glomerales</taxon>
        <taxon>Glomeraceae</taxon>
        <taxon>Rhizophagus</taxon>
    </lineage>
</organism>